<proteinExistence type="predicted"/>
<sequence>MHAGARRRGCSPWHSCDAGTGAARLEGGAVALTKTGGQCLLPPAPANDFGSADGAHTFGTPAPSTVAAMVPHSSIFFLNKTAREVLVPTLVDGARRSLAARPVPYAACLHTHGAAAACRSRRYQQACAASTGCWPTALSGMCAGGWATEVGVQRALTCRSPAAR</sequence>
<dbReference type="Proteomes" id="UP000218209">
    <property type="component" value="Unassembled WGS sequence"/>
</dbReference>
<dbReference type="EMBL" id="KV920827">
    <property type="protein sequence ID" value="OSX68261.1"/>
    <property type="molecule type" value="Genomic_DNA"/>
</dbReference>
<evidence type="ECO:0000313" key="2">
    <source>
        <dbReference type="Proteomes" id="UP000218209"/>
    </source>
</evidence>
<reference evidence="1 2" key="1">
    <citation type="submission" date="2017-03" db="EMBL/GenBank/DDBJ databases">
        <title>WGS assembly of Porphyra umbilicalis.</title>
        <authorList>
            <person name="Brawley S.H."/>
            <person name="Blouin N.A."/>
            <person name="Ficko-Blean E."/>
            <person name="Wheeler G.L."/>
            <person name="Lohr M."/>
            <person name="Goodson H.V."/>
            <person name="Jenkins J.W."/>
            <person name="Blaby-Haas C.E."/>
            <person name="Helliwell K.E."/>
            <person name="Chan C."/>
            <person name="Marriage T."/>
            <person name="Bhattacharya D."/>
            <person name="Klein A.S."/>
            <person name="Badis Y."/>
            <person name="Brodie J."/>
            <person name="Cao Y."/>
            <person name="Collen J."/>
            <person name="Dittami S.M."/>
            <person name="Gachon C.M."/>
            <person name="Green B.R."/>
            <person name="Karpowicz S."/>
            <person name="Kim J.W."/>
            <person name="Kudahl U."/>
            <person name="Lin S."/>
            <person name="Michel G."/>
            <person name="Mittag M."/>
            <person name="Olson B.J."/>
            <person name="Pangilinan J."/>
            <person name="Peng Y."/>
            <person name="Qiu H."/>
            <person name="Shu S."/>
            <person name="Singer J.T."/>
            <person name="Smith A.G."/>
            <person name="Sprecher B.N."/>
            <person name="Wagner V."/>
            <person name="Wang W."/>
            <person name="Wang Z.-Y."/>
            <person name="Yan J."/>
            <person name="Yarish C."/>
            <person name="Zoeuner-Riek S."/>
            <person name="Zhuang Y."/>
            <person name="Zou Y."/>
            <person name="Lindquist E.A."/>
            <person name="Grimwood J."/>
            <person name="Barry K."/>
            <person name="Rokhsar D.S."/>
            <person name="Schmutz J."/>
            <person name="Stiller J.W."/>
            <person name="Grossman A.R."/>
            <person name="Prochnik S.E."/>
        </authorList>
    </citation>
    <scope>NUCLEOTIDE SEQUENCE [LARGE SCALE GENOMIC DNA]</scope>
    <source>
        <strain evidence="1">4086291</strain>
    </source>
</reference>
<organism evidence="1 2">
    <name type="scientific">Porphyra umbilicalis</name>
    <name type="common">Purple laver</name>
    <name type="synonym">Red alga</name>
    <dbReference type="NCBI Taxonomy" id="2786"/>
    <lineage>
        <taxon>Eukaryota</taxon>
        <taxon>Rhodophyta</taxon>
        <taxon>Bangiophyceae</taxon>
        <taxon>Bangiales</taxon>
        <taxon>Bangiaceae</taxon>
        <taxon>Porphyra</taxon>
    </lineage>
</organism>
<keyword evidence="2" id="KW-1185">Reference proteome</keyword>
<name>A0A1X6NI14_PORUM</name>
<dbReference type="AlphaFoldDB" id="A0A1X6NI14"/>
<evidence type="ECO:0000313" key="1">
    <source>
        <dbReference type="EMBL" id="OSX68261.1"/>
    </source>
</evidence>
<accession>A0A1X6NI14</accession>
<gene>
    <name evidence="1" type="ORF">BU14_3125s0001</name>
</gene>
<protein>
    <submittedName>
        <fullName evidence="1">Uncharacterized protein</fullName>
    </submittedName>
</protein>